<protein>
    <recommendedName>
        <fullName evidence="2">DUF6532 domain-containing protein</fullName>
    </recommendedName>
</protein>
<evidence type="ECO:0000313" key="4">
    <source>
        <dbReference type="Proteomes" id="UP000823399"/>
    </source>
</evidence>
<feature type="region of interest" description="Disordered" evidence="1">
    <location>
        <begin position="783"/>
        <end position="821"/>
    </location>
</feature>
<feature type="compositionally biased region" description="Basic and acidic residues" evidence="1">
    <location>
        <begin position="855"/>
        <end position="868"/>
    </location>
</feature>
<reference evidence="3" key="1">
    <citation type="journal article" date="2020" name="New Phytol.">
        <title>Comparative genomics reveals dynamic genome evolution in host specialist ectomycorrhizal fungi.</title>
        <authorList>
            <person name="Lofgren L.A."/>
            <person name="Nguyen N.H."/>
            <person name="Vilgalys R."/>
            <person name="Ruytinx J."/>
            <person name="Liao H.L."/>
            <person name="Branco S."/>
            <person name="Kuo A."/>
            <person name="LaButti K."/>
            <person name="Lipzen A."/>
            <person name="Andreopoulos W."/>
            <person name="Pangilinan J."/>
            <person name="Riley R."/>
            <person name="Hundley H."/>
            <person name="Na H."/>
            <person name="Barry K."/>
            <person name="Grigoriev I.V."/>
            <person name="Stajich J.E."/>
            <person name="Kennedy P.G."/>
        </authorList>
    </citation>
    <scope>NUCLEOTIDE SEQUENCE</scope>
    <source>
        <strain evidence="3">FC423</strain>
    </source>
</reference>
<accession>A0A9P7FLG8</accession>
<keyword evidence="4" id="KW-1185">Reference proteome</keyword>
<evidence type="ECO:0000259" key="2">
    <source>
        <dbReference type="Pfam" id="PF20149"/>
    </source>
</evidence>
<feature type="domain" description="DUF6532" evidence="2">
    <location>
        <begin position="910"/>
        <end position="1059"/>
    </location>
</feature>
<dbReference type="AlphaFoldDB" id="A0A9P7FLG8"/>
<evidence type="ECO:0000256" key="1">
    <source>
        <dbReference type="SAM" id="MobiDB-lite"/>
    </source>
</evidence>
<feature type="region of interest" description="Disordered" evidence="1">
    <location>
        <begin position="173"/>
        <end position="192"/>
    </location>
</feature>
<dbReference type="OrthoDB" id="2676561at2759"/>
<feature type="region of interest" description="Disordered" evidence="1">
    <location>
        <begin position="247"/>
        <end position="281"/>
    </location>
</feature>
<proteinExistence type="predicted"/>
<name>A0A9P7FLG8_9AGAM</name>
<organism evidence="3 4">
    <name type="scientific">Suillus discolor</name>
    <dbReference type="NCBI Taxonomy" id="1912936"/>
    <lineage>
        <taxon>Eukaryota</taxon>
        <taxon>Fungi</taxon>
        <taxon>Dikarya</taxon>
        <taxon>Basidiomycota</taxon>
        <taxon>Agaricomycotina</taxon>
        <taxon>Agaricomycetes</taxon>
        <taxon>Agaricomycetidae</taxon>
        <taxon>Boletales</taxon>
        <taxon>Suillineae</taxon>
        <taxon>Suillaceae</taxon>
        <taxon>Suillus</taxon>
    </lineage>
</organism>
<feature type="compositionally biased region" description="Polar residues" evidence="1">
    <location>
        <begin position="9"/>
        <end position="19"/>
    </location>
</feature>
<sequence length="1108" mass="122848">MCLPAKSLVPTSTAHQRSTGNRKSRKYLPYPQDPLPLEQCRRLEEQLENGLSQMKTATLYKGYKAKLLTREVARQCLFLSTLEAEEADLTASYADAIHAENQEHFGSAEEELQHYRKHFLSVGAWKLMMTGTIFKLFMKMNVGFFALSTSRLIKLRKYWTNISHNLLRTTTEPFHEDSDVTPDGSDDIENEHLSLSDLGSDDLAVLDVTISTNFSISIGVRKMGVLMPHRELTISFNSLDNAESDPNQGLFDFIDQPEASHHGPFDSINQPQTSQAYPSSSSSYRGSALFGGVSGDQDTIDFDALAFGTFLEESGANASGTSTSHASTTASRLIPRSAEIDALYPLPPPQALQGTVERTQRSCRIPAPYPLPEPKVIPLSTTTTSTPQTLQHTTSVDFPVTPTIIAPTDLAAPIVTVSPIVPVAPIVISIDPAPQQLSAPVSIQVSADVQKQITQTAKTQLIRYLLTLHAMAGSDMQKVDSIGEWHEYSAVHVSNPMTSSQRQQLIGTWTSIFSNLIKDVWTCLPFAFDIYPPVDSNILPDEFQRRVINALINDPTQPLAFMHQFTVNAARDVTILDGVLDQPFILQMIIHFVWHSGTRLSEFIDDPLEEFNYLFAAIGAIAKLILFEQLSHPPVVITHTQLEATCLAISHLAEAFDPQKKGRWRMLSGGLDMRQKDSTLSYHNSGPRKHATHLHQRESVIQQSLGLASVKSNEGSMGIGRQGPPQKKDEQDISDYKPSGDSGLDTDAETDDDLEEPESAVKFLSAEIPKFVSMSEAERHDFLLTQPTWPRPSESTPKLTQKTESFRSKSTMATKAPMASRTKYEFNTRGHTSTPVWVDDSNDVEELEAASNDYADPKSPNDNDHHGDSQGPKLVWNANTGKLKLTDQDSKTHSHICSVTPVYDHLKTNESYVSALATLVDARVPLFRSELKDDACAQVTVYYHLGPDCVDTAKALLASHVYHYAQHFDEKNNPVPQAKKPYSADILPYLMKGCYFNGSKSVGMKFADRFKEIAGNKAQQPEVYAALLWKSNKSPPKFNFTANQFSEVYAFHVNFLNEMEENVPSKFHKLMADIFSAVQKLCSNGAAAVASHKDAMAFLDLDGMDDNE</sequence>
<feature type="region of interest" description="Disordered" evidence="1">
    <location>
        <begin position="1"/>
        <end position="28"/>
    </location>
</feature>
<feature type="compositionally biased region" description="Acidic residues" evidence="1">
    <location>
        <begin position="744"/>
        <end position="757"/>
    </location>
</feature>
<feature type="compositionally biased region" description="Basic and acidic residues" evidence="1">
    <location>
        <begin position="726"/>
        <end position="735"/>
    </location>
</feature>
<feature type="compositionally biased region" description="Polar residues" evidence="1">
    <location>
        <begin position="267"/>
        <end position="278"/>
    </location>
</feature>
<dbReference type="GeneID" id="64695470"/>
<dbReference type="Pfam" id="PF20149">
    <property type="entry name" value="DUF6532"/>
    <property type="match status" value="1"/>
</dbReference>
<gene>
    <name evidence="3" type="ORF">F5147DRAFT_647595</name>
</gene>
<dbReference type="Proteomes" id="UP000823399">
    <property type="component" value="Unassembled WGS sequence"/>
</dbReference>
<feature type="region of interest" description="Disordered" evidence="1">
    <location>
        <begin position="853"/>
        <end position="875"/>
    </location>
</feature>
<dbReference type="InterPro" id="IPR045341">
    <property type="entry name" value="DUF6532"/>
</dbReference>
<comment type="caution">
    <text evidence="3">The sequence shown here is derived from an EMBL/GenBank/DDBJ whole genome shotgun (WGS) entry which is preliminary data.</text>
</comment>
<feature type="region of interest" description="Disordered" evidence="1">
    <location>
        <begin position="711"/>
        <end position="757"/>
    </location>
</feature>
<evidence type="ECO:0000313" key="3">
    <source>
        <dbReference type="EMBL" id="KAG2119698.1"/>
    </source>
</evidence>
<dbReference type="EMBL" id="JABBWM010000002">
    <property type="protein sequence ID" value="KAG2119698.1"/>
    <property type="molecule type" value="Genomic_DNA"/>
</dbReference>
<dbReference type="RefSeq" id="XP_041299524.1">
    <property type="nucleotide sequence ID" value="XM_041433211.1"/>
</dbReference>
<feature type="compositionally biased region" description="Polar residues" evidence="1">
    <location>
        <begin position="785"/>
        <end position="813"/>
    </location>
</feature>